<dbReference type="Proteomes" id="UP000663853">
    <property type="component" value="Unassembled WGS sequence"/>
</dbReference>
<dbReference type="AlphaFoldDB" id="A0A8H3BIC8"/>
<keyword evidence="4 11" id="KW-0554">One-carbon metabolism</keyword>
<evidence type="ECO:0000256" key="6">
    <source>
        <dbReference type="ARBA" id="ARBA00023027"/>
    </source>
</evidence>
<dbReference type="NCBIfam" id="NF004005">
    <property type="entry name" value="PRK05476.2-3"/>
    <property type="match status" value="1"/>
</dbReference>
<evidence type="ECO:0000256" key="2">
    <source>
        <dbReference type="ARBA" id="ARBA00005195"/>
    </source>
</evidence>
<evidence type="ECO:0000256" key="4">
    <source>
        <dbReference type="ARBA" id="ARBA00022563"/>
    </source>
</evidence>
<dbReference type="Gene3D" id="3.40.50.1480">
    <property type="entry name" value="Adenosylhomocysteinase-like"/>
    <property type="match status" value="3"/>
</dbReference>
<feature type="binding site" evidence="10">
    <location>
        <position position="344"/>
    </location>
    <ligand>
        <name>NAD(+)</name>
        <dbReference type="ChEBI" id="CHEBI:57540"/>
    </ligand>
</feature>
<dbReference type="InterPro" id="IPR042172">
    <property type="entry name" value="Adenosylhomocyst_ase-like_sf"/>
</dbReference>
<evidence type="ECO:0000313" key="14">
    <source>
        <dbReference type="EMBL" id="CAE6456693.1"/>
    </source>
</evidence>
<dbReference type="EC" id="3.13.2.1" evidence="7 11"/>
<evidence type="ECO:0000256" key="10">
    <source>
        <dbReference type="PIRSR" id="PIRSR001109-2"/>
    </source>
</evidence>
<dbReference type="HAMAP" id="MF_00563">
    <property type="entry name" value="AdoHcyase"/>
    <property type="match status" value="1"/>
</dbReference>
<dbReference type="FunFam" id="3.40.50.720:FF:000004">
    <property type="entry name" value="Adenosylhomocysteinase"/>
    <property type="match status" value="1"/>
</dbReference>
<dbReference type="GO" id="GO:0004013">
    <property type="term" value="F:adenosylhomocysteinase activity"/>
    <property type="evidence" value="ECO:0007669"/>
    <property type="project" value="UniProtKB-EC"/>
</dbReference>
<gene>
    <name evidence="14" type="ORF">RDB_LOCUS56216</name>
</gene>
<feature type="binding site" evidence="10">
    <location>
        <begin position="220"/>
        <end position="225"/>
    </location>
    <ligand>
        <name>NAD(+)</name>
        <dbReference type="ChEBI" id="CHEBI:57540"/>
    </ligand>
</feature>
<comment type="caution">
    <text evidence="14">The sequence shown here is derived from an EMBL/GenBank/DDBJ whole genome shotgun (WGS) entry which is preliminary data.</text>
</comment>
<dbReference type="InterPro" id="IPR015878">
    <property type="entry name" value="Ado_hCys_hydrolase_NAD-bd"/>
</dbReference>
<dbReference type="InterPro" id="IPR036291">
    <property type="entry name" value="NAD(P)-bd_dom_sf"/>
</dbReference>
<dbReference type="Pfam" id="PF00670">
    <property type="entry name" value="AdoHcyase_NAD"/>
    <property type="match status" value="1"/>
</dbReference>
<evidence type="ECO:0000256" key="11">
    <source>
        <dbReference type="RuleBase" id="RU000548"/>
    </source>
</evidence>
<feature type="binding site" evidence="10">
    <location>
        <begin position="155"/>
        <end position="157"/>
    </location>
    <ligand>
        <name>NAD(+)</name>
        <dbReference type="ChEBI" id="CHEBI:57540"/>
    </ligand>
</feature>
<dbReference type="SMART" id="SM00996">
    <property type="entry name" value="AdoHcyase"/>
    <property type="match status" value="1"/>
</dbReference>
<keyword evidence="6 10" id="KW-0520">NAD</keyword>
<name>A0A8H3BIC8_9AGAM</name>
<comment type="similarity">
    <text evidence="3 12">Belongs to the adenosylhomocysteinase family.</text>
</comment>
<evidence type="ECO:0000256" key="1">
    <source>
        <dbReference type="ARBA" id="ARBA00002639"/>
    </source>
</evidence>
<dbReference type="EMBL" id="CAJMXA010001267">
    <property type="protein sequence ID" value="CAE6456693.1"/>
    <property type="molecule type" value="Genomic_DNA"/>
</dbReference>
<dbReference type="PIRSF" id="PIRSF001109">
    <property type="entry name" value="Ad_hcy_hydrolase"/>
    <property type="match status" value="1"/>
</dbReference>
<dbReference type="GO" id="GO:0005829">
    <property type="term" value="C:cytosol"/>
    <property type="evidence" value="ECO:0007669"/>
    <property type="project" value="TreeGrafter"/>
</dbReference>
<comment type="pathway">
    <text evidence="2 11">Amino-acid biosynthesis; L-homocysteine biosynthesis; L-homocysteine from S-adenosyl-L-homocysteine: step 1/1.</text>
</comment>
<evidence type="ECO:0000313" key="15">
    <source>
        <dbReference type="Proteomes" id="UP000663853"/>
    </source>
</evidence>
<comment type="cofactor">
    <cofactor evidence="10 11">
        <name>NAD(+)</name>
        <dbReference type="ChEBI" id="CHEBI:57540"/>
    </cofactor>
    <text evidence="10 11">Binds 1 NAD(+) per subunit.</text>
</comment>
<sequence length="430" mass="47249">MSYKVADISLAAFGRKEIEIAENEMPGLIYIRQKHKEAQPLKGARIAGCLHMTIQTAVLIETLTALGAEVTWSSCNIFSTQDHAAAAIAATGVPVYAWKGETEEEYTWCIEQTLTAFADKKPLNMILDDGGDLTTLVHEKYPQFLQDIRGVSEETTTGVHHLYKAFREGKLKIPAINVNDSVTKSKFDNYYGCRESLVDGIKRATDVMLAGKVAVVAGFGDVGKGCAESLRSYGARVLVTEIDPINALQAAMAGYEVTTMEDAAPRSNVFVTTTGNRDIIVGKHFEVMPEDAIVCNIGHFDIEVDVAWLKSNAKQAVNVKPQVDRFTMPNGRHIILLAEGRLVNLGCATGHPSFVMSCSFSNQVLAQIALWTRPQDFPLGVHMLPKELDEEVARAHLAQLNVKLTTLSDTQSKYLDIPVNGPYKASHYRY</sequence>
<organism evidence="14 15">
    <name type="scientific">Rhizoctonia solani</name>
    <dbReference type="NCBI Taxonomy" id="456999"/>
    <lineage>
        <taxon>Eukaryota</taxon>
        <taxon>Fungi</taxon>
        <taxon>Dikarya</taxon>
        <taxon>Basidiomycota</taxon>
        <taxon>Agaricomycotina</taxon>
        <taxon>Agaricomycetes</taxon>
        <taxon>Cantharellales</taxon>
        <taxon>Ceratobasidiaceae</taxon>
        <taxon>Rhizoctonia</taxon>
    </lineage>
</organism>
<feature type="binding site" evidence="9">
    <location>
        <position position="154"/>
    </location>
    <ligand>
        <name>substrate</name>
    </ligand>
</feature>
<dbReference type="Gene3D" id="3.40.50.720">
    <property type="entry name" value="NAD(P)-binding Rossmann-like Domain"/>
    <property type="match status" value="1"/>
</dbReference>
<evidence type="ECO:0000256" key="12">
    <source>
        <dbReference type="RuleBase" id="RU004166"/>
    </source>
</evidence>
<feature type="domain" description="S-adenosyl-L-homocysteine hydrolase NAD binding" evidence="13">
    <location>
        <begin position="189"/>
        <end position="350"/>
    </location>
</feature>
<evidence type="ECO:0000256" key="7">
    <source>
        <dbReference type="ARBA" id="ARBA00034527"/>
    </source>
</evidence>
<keyword evidence="5 11" id="KW-0378">Hydrolase</keyword>
<evidence type="ECO:0000256" key="9">
    <source>
        <dbReference type="PIRSR" id="PIRSR001109-1"/>
    </source>
</evidence>
<dbReference type="PROSITE" id="PS00739">
    <property type="entry name" value="ADOHCYASE_2"/>
    <property type="match status" value="1"/>
</dbReference>
<feature type="binding site" evidence="10">
    <location>
        <position position="246"/>
    </location>
    <ligand>
        <name>NAD(+)</name>
        <dbReference type="ChEBI" id="CHEBI:57540"/>
    </ligand>
</feature>
<dbReference type="UniPathway" id="UPA00314">
    <property type="reaction ID" value="UER00076"/>
</dbReference>
<feature type="binding site" evidence="10">
    <location>
        <begin position="297"/>
        <end position="299"/>
    </location>
    <ligand>
        <name>NAD(+)</name>
        <dbReference type="ChEBI" id="CHEBI:57540"/>
    </ligand>
</feature>
<evidence type="ECO:0000256" key="3">
    <source>
        <dbReference type="ARBA" id="ARBA00007122"/>
    </source>
</evidence>
<feature type="binding site" evidence="9">
    <location>
        <position position="188"/>
    </location>
    <ligand>
        <name>substrate</name>
    </ligand>
</feature>
<dbReference type="FunFam" id="3.40.50.1480:FF:000004">
    <property type="entry name" value="Adenosylhomocysteinase"/>
    <property type="match status" value="1"/>
</dbReference>
<comment type="catalytic activity">
    <reaction evidence="8 11">
        <text>S-adenosyl-L-homocysteine + H2O = L-homocysteine + adenosine</text>
        <dbReference type="Rhea" id="RHEA:21708"/>
        <dbReference type="ChEBI" id="CHEBI:15377"/>
        <dbReference type="ChEBI" id="CHEBI:16335"/>
        <dbReference type="ChEBI" id="CHEBI:57856"/>
        <dbReference type="ChEBI" id="CHEBI:58199"/>
        <dbReference type="EC" id="3.13.2.1"/>
    </reaction>
</comment>
<feature type="binding site" evidence="10">
    <location>
        <position position="241"/>
    </location>
    <ligand>
        <name>NAD(+)</name>
        <dbReference type="ChEBI" id="CHEBI:57540"/>
    </ligand>
</feature>
<evidence type="ECO:0000259" key="13">
    <source>
        <dbReference type="SMART" id="SM00997"/>
    </source>
</evidence>
<dbReference type="PANTHER" id="PTHR23420:SF0">
    <property type="entry name" value="ADENOSYLHOMOCYSTEINASE"/>
    <property type="match status" value="1"/>
</dbReference>
<dbReference type="GO" id="GO:0033353">
    <property type="term" value="P:S-adenosylmethionine cycle"/>
    <property type="evidence" value="ECO:0007669"/>
    <property type="project" value="TreeGrafter"/>
</dbReference>
<feature type="binding site" evidence="9">
    <location>
        <position position="129"/>
    </location>
    <ligand>
        <name>substrate</name>
    </ligand>
</feature>
<proteinExistence type="inferred from homology"/>
<dbReference type="PROSITE" id="PS00738">
    <property type="entry name" value="ADOHCYASE_1"/>
    <property type="match status" value="1"/>
</dbReference>
<accession>A0A8H3BIC8</accession>
<protein>
    <recommendedName>
        <fullName evidence="7 11">Adenosylhomocysteinase</fullName>
        <ecNumber evidence="7 11">3.13.2.1</ecNumber>
    </recommendedName>
</protein>
<dbReference type="SUPFAM" id="SSF52283">
    <property type="entry name" value="Formate/glycerate dehydrogenase catalytic domain-like"/>
    <property type="match status" value="1"/>
</dbReference>
<comment type="function">
    <text evidence="1">Adenosylhomocysteine is a competitive inhibitor of S-adenosyl-L-methionine-dependent methyl transferase reactions; therefore adenosylhomocysteinase may play a key role in the control of methylations via regulation of the intracellular concentration of adenosylhomocysteine.</text>
</comment>
<dbReference type="InterPro" id="IPR020082">
    <property type="entry name" value="S-Ado-L-homoCys_hydrolase_CS"/>
</dbReference>
<dbReference type="CDD" id="cd00401">
    <property type="entry name" value="SAHH"/>
    <property type="match status" value="1"/>
</dbReference>
<reference evidence="14" key="1">
    <citation type="submission" date="2021-01" db="EMBL/GenBank/DDBJ databases">
        <authorList>
            <person name="Kaushik A."/>
        </authorList>
    </citation>
    <scope>NUCLEOTIDE SEQUENCE</scope>
    <source>
        <strain evidence="14">AG6-10EEA</strain>
    </source>
</reference>
<evidence type="ECO:0000256" key="5">
    <source>
        <dbReference type="ARBA" id="ARBA00022801"/>
    </source>
</evidence>
<dbReference type="PANTHER" id="PTHR23420">
    <property type="entry name" value="ADENOSYLHOMOCYSTEINASE"/>
    <property type="match status" value="1"/>
</dbReference>
<dbReference type="InterPro" id="IPR000043">
    <property type="entry name" value="Adenosylhomocysteinase-like"/>
</dbReference>
<feature type="binding site" evidence="9">
    <location>
        <position position="53"/>
    </location>
    <ligand>
        <name>substrate</name>
    </ligand>
</feature>
<dbReference type="NCBIfam" id="TIGR00936">
    <property type="entry name" value="ahcY"/>
    <property type="match status" value="1"/>
</dbReference>
<dbReference type="GO" id="GO:0006730">
    <property type="term" value="P:one-carbon metabolic process"/>
    <property type="evidence" value="ECO:0007669"/>
    <property type="project" value="UniProtKB-KW"/>
</dbReference>
<dbReference type="Pfam" id="PF05221">
    <property type="entry name" value="AdoHcyase"/>
    <property type="match status" value="1"/>
</dbReference>
<feature type="binding site" evidence="9">
    <location>
        <position position="184"/>
    </location>
    <ligand>
        <name>substrate</name>
    </ligand>
</feature>
<feature type="binding site" evidence="10">
    <location>
        <position position="351"/>
    </location>
    <ligand>
        <name>NAD(+)</name>
        <dbReference type="ChEBI" id="CHEBI:57540"/>
    </ligand>
</feature>
<evidence type="ECO:0000256" key="8">
    <source>
        <dbReference type="ARBA" id="ARBA00048858"/>
    </source>
</evidence>
<dbReference type="SMART" id="SM00997">
    <property type="entry name" value="AdoHcyase_NAD"/>
    <property type="match status" value="1"/>
</dbReference>
<dbReference type="SUPFAM" id="SSF51735">
    <property type="entry name" value="NAD(P)-binding Rossmann-fold domains"/>
    <property type="match status" value="1"/>
</dbReference>